<dbReference type="HOGENOM" id="CLU_113642_0_0_3"/>
<evidence type="ECO:0000259" key="2">
    <source>
        <dbReference type="PROSITE" id="PS50175"/>
    </source>
</evidence>
<accession>B1WSV9</accession>
<dbReference type="PROSITE" id="PS00141">
    <property type="entry name" value="ASP_PROTEASE"/>
    <property type="match status" value="1"/>
</dbReference>
<dbReference type="EMBL" id="CP000806">
    <property type="protein sequence ID" value="ACB50289.1"/>
    <property type="molecule type" value="Genomic_DNA"/>
</dbReference>
<dbReference type="Gene3D" id="2.40.70.10">
    <property type="entry name" value="Acid Proteases"/>
    <property type="match status" value="1"/>
</dbReference>
<dbReference type="InterPro" id="IPR021109">
    <property type="entry name" value="Peptidase_aspartic_dom_sf"/>
</dbReference>
<evidence type="ECO:0000256" key="1">
    <source>
        <dbReference type="ARBA" id="ARBA00022801"/>
    </source>
</evidence>
<dbReference type="InterPro" id="IPR001969">
    <property type="entry name" value="Aspartic_peptidase_AS"/>
</dbReference>
<dbReference type="KEGG" id="cyt:cce_0938"/>
<keyword evidence="1" id="KW-0378">Hydrolase</keyword>
<dbReference type="Pfam" id="PF13650">
    <property type="entry name" value="Asp_protease_2"/>
    <property type="match status" value="1"/>
</dbReference>
<dbReference type="AlphaFoldDB" id="B1WSV9"/>
<dbReference type="Pfam" id="PF18929">
    <property type="entry name" value="DUF5678"/>
    <property type="match status" value="1"/>
</dbReference>
<feature type="domain" description="Peptidase A2" evidence="2">
    <location>
        <begin position="111"/>
        <end position="190"/>
    </location>
</feature>
<protein>
    <recommendedName>
        <fullName evidence="2">Peptidase A2 domain-containing protein</fullName>
    </recommendedName>
</protein>
<keyword evidence="4" id="KW-1185">Reference proteome</keyword>
<dbReference type="InterPro" id="IPR001995">
    <property type="entry name" value="Peptidase_A2_cat"/>
</dbReference>
<name>B1WSV9_CROS5</name>
<dbReference type="Proteomes" id="UP000001203">
    <property type="component" value="Chromosome circular"/>
</dbReference>
<organism evidence="3 4">
    <name type="scientific">Crocosphaera subtropica (strain ATCC 51142 / BH68)</name>
    <name type="common">Cyanothece sp. (strain ATCC 51142)</name>
    <dbReference type="NCBI Taxonomy" id="43989"/>
    <lineage>
        <taxon>Bacteria</taxon>
        <taxon>Bacillati</taxon>
        <taxon>Cyanobacteriota</taxon>
        <taxon>Cyanophyceae</taxon>
        <taxon>Oscillatoriophycideae</taxon>
        <taxon>Chroococcales</taxon>
        <taxon>Aphanothecaceae</taxon>
        <taxon>Crocosphaera</taxon>
        <taxon>Crocosphaera subtropica</taxon>
    </lineage>
</organism>
<dbReference type="eggNOG" id="ENOG502ZB4A">
    <property type="taxonomic scope" value="Bacteria"/>
</dbReference>
<evidence type="ECO:0000313" key="4">
    <source>
        <dbReference type="Proteomes" id="UP000001203"/>
    </source>
</evidence>
<dbReference type="STRING" id="43989.cce_0938"/>
<sequence>MEDKIKMSSAISQEQAQAILRWLNNNRERVLNLYKDQYIAYNEKGIIAHGKKLKPVLEEAEATHQTFVIYLVPRKHYSIQILPIQFRSVVRHNWQPNYLVKLKHNQIEIQTTMLVDSGAEVSLISYKMGQDLGYQLADAESTLVAETIGGNVEYVLRNVEFTIDNHQLIAPVAWLQTLTDTEQSLLGREVIFDQFNIEFRQAEERVIFTWRDNKL</sequence>
<gene>
    <name evidence="3" type="ordered locus">cce_0938</name>
</gene>
<dbReference type="SUPFAM" id="SSF50630">
    <property type="entry name" value="Acid proteases"/>
    <property type="match status" value="1"/>
</dbReference>
<dbReference type="GO" id="GO:0004190">
    <property type="term" value="F:aspartic-type endopeptidase activity"/>
    <property type="evidence" value="ECO:0007669"/>
    <property type="project" value="InterPro"/>
</dbReference>
<dbReference type="InterPro" id="IPR043734">
    <property type="entry name" value="DUF5678"/>
</dbReference>
<dbReference type="PROSITE" id="PS50175">
    <property type="entry name" value="ASP_PROT_RETROV"/>
    <property type="match status" value="1"/>
</dbReference>
<dbReference type="GO" id="GO:0006508">
    <property type="term" value="P:proteolysis"/>
    <property type="evidence" value="ECO:0007669"/>
    <property type="project" value="InterPro"/>
</dbReference>
<proteinExistence type="predicted"/>
<reference evidence="3 4" key="1">
    <citation type="journal article" date="2008" name="Proc. Natl. Acad. Sci. U.S.A.">
        <title>The genome of Cyanothece 51142, a unicellular diazotrophic cyanobacterium important in the marine nitrogen cycle.</title>
        <authorList>
            <person name="Welsh E.A."/>
            <person name="Liberton M."/>
            <person name="Stoeckel J."/>
            <person name="Loh T."/>
            <person name="Elvitigala T."/>
            <person name="Wang C."/>
            <person name="Wollam A."/>
            <person name="Fulton R.S."/>
            <person name="Clifton S.W."/>
            <person name="Jacobs J.M."/>
            <person name="Aurora R."/>
            <person name="Ghosh B.K."/>
            <person name="Sherman L.A."/>
            <person name="Smith R.D."/>
            <person name="Wilson R.K."/>
            <person name="Pakrasi H.B."/>
        </authorList>
    </citation>
    <scope>NUCLEOTIDE SEQUENCE [LARGE SCALE GENOMIC DNA]</scope>
    <source>
        <strain evidence="4">ATCC 51142 / BH68</strain>
    </source>
</reference>
<evidence type="ECO:0000313" key="3">
    <source>
        <dbReference type="EMBL" id="ACB50289.1"/>
    </source>
</evidence>